<keyword evidence="3" id="KW-0479">Metal-binding</keyword>
<evidence type="ECO:0000256" key="2">
    <source>
        <dbReference type="ARBA" id="ARBA00008784"/>
    </source>
</evidence>
<dbReference type="GO" id="GO:0008198">
    <property type="term" value="F:ferrous iron binding"/>
    <property type="evidence" value="ECO:0007669"/>
    <property type="project" value="InterPro"/>
</dbReference>
<keyword evidence="11" id="KW-1185">Reference proteome</keyword>
<comment type="similarity">
    <text evidence="2 8">Belongs to the extradiol ring-cleavage dioxygenase family.</text>
</comment>
<keyword evidence="7 8" id="KW-0408">Iron</keyword>
<keyword evidence="6 8" id="KW-0560">Oxidoreductase</keyword>
<dbReference type="Pfam" id="PF00903">
    <property type="entry name" value="Glyoxalase"/>
    <property type="match status" value="2"/>
</dbReference>
<dbReference type="InterPro" id="IPR029068">
    <property type="entry name" value="Glyas_Bleomycin-R_OHBP_Dase"/>
</dbReference>
<reference evidence="10 11" key="1">
    <citation type="submission" date="2006-06" db="EMBL/GenBank/DDBJ databases">
        <title>Complete sequence of Rubrobacter xylanophilus DSM 9941.</title>
        <authorList>
            <consortium name="US DOE Joint Genome Institute"/>
            <person name="Copeland A."/>
            <person name="Lucas S."/>
            <person name="Lapidus A."/>
            <person name="Barry K."/>
            <person name="Detter J.C."/>
            <person name="Glavina del Rio T."/>
            <person name="Hammon N."/>
            <person name="Israni S."/>
            <person name="Dalin E."/>
            <person name="Tice H."/>
            <person name="Pitluck S."/>
            <person name="Munk A.C."/>
            <person name="Brettin T."/>
            <person name="Bruce D."/>
            <person name="Han C."/>
            <person name="Tapia R."/>
            <person name="Gilna P."/>
            <person name="Schmutz J."/>
            <person name="Larimer F."/>
            <person name="Land M."/>
            <person name="Hauser L."/>
            <person name="Kyrpides N."/>
            <person name="Lykidis A."/>
            <person name="da Costa M.S."/>
            <person name="Rainey F.A."/>
            <person name="Empadinhas N."/>
            <person name="Jolivet E."/>
            <person name="Battista J.R."/>
            <person name="Richardson P."/>
        </authorList>
    </citation>
    <scope>NUCLEOTIDE SEQUENCE [LARGE SCALE GENOMIC DNA]</scope>
    <source>
        <strain evidence="11">DSM 9941 / NBRC 16129 / PRD-1</strain>
    </source>
</reference>
<dbReference type="Gene3D" id="3.10.180.10">
    <property type="entry name" value="2,3-Dihydroxybiphenyl 1,2-Dioxygenase, domain 1"/>
    <property type="match status" value="2"/>
</dbReference>
<gene>
    <name evidence="10" type="ordered locus">Rxyl_2243</name>
</gene>
<dbReference type="EC" id="1.13.11.2" evidence="10"/>
<evidence type="ECO:0000256" key="1">
    <source>
        <dbReference type="ARBA" id="ARBA00001954"/>
    </source>
</evidence>
<feature type="domain" description="VOC" evidence="9">
    <location>
        <begin position="168"/>
        <end position="290"/>
    </location>
</feature>
<evidence type="ECO:0000256" key="4">
    <source>
        <dbReference type="ARBA" id="ARBA00022797"/>
    </source>
</evidence>
<dbReference type="PROSITE" id="PS51819">
    <property type="entry name" value="VOC"/>
    <property type="match status" value="2"/>
</dbReference>
<dbReference type="EMBL" id="CP000386">
    <property type="protein sequence ID" value="ABG05179.1"/>
    <property type="molecule type" value="Genomic_DNA"/>
</dbReference>
<evidence type="ECO:0000313" key="10">
    <source>
        <dbReference type="EMBL" id="ABG05179.1"/>
    </source>
</evidence>
<dbReference type="KEGG" id="rxy:Rxyl_2243"/>
<accession>Q1ATU9</accession>
<comment type="cofactor">
    <cofactor evidence="1 8">
        <name>Fe(2+)</name>
        <dbReference type="ChEBI" id="CHEBI:29033"/>
    </cofactor>
</comment>
<evidence type="ECO:0000256" key="6">
    <source>
        <dbReference type="ARBA" id="ARBA00023002"/>
    </source>
</evidence>
<dbReference type="STRING" id="266117.Rxyl_2243"/>
<evidence type="ECO:0000313" key="11">
    <source>
        <dbReference type="Proteomes" id="UP000006637"/>
    </source>
</evidence>
<evidence type="ECO:0000256" key="5">
    <source>
        <dbReference type="ARBA" id="ARBA00022964"/>
    </source>
</evidence>
<proteinExistence type="inferred from homology"/>
<keyword evidence="4 8" id="KW-0058">Aromatic hydrocarbons catabolism</keyword>
<dbReference type="HOGENOM" id="CLU_052361_3_0_11"/>
<dbReference type="PANTHER" id="PTHR21366">
    <property type="entry name" value="GLYOXALASE FAMILY PROTEIN"/>
    <property type="match status" value="1"/>
</dbReference>
<dbReference type="InterPro" id="IPR004360">
    <property type="entry name" value="Glyas_Fos-R_dOase_dom"/>
</dbReference>
<name>Q1ATU9_RUBXD</name>
<dbReference type="PhylomeDB" id="Q1ATU9"/>
<evidence type="ECO:0000256" key="3">
    <source>
        <dbReference type="ARBA" id="ARBA00022723"/>
    </source>
</evidence>
<dbReference type="SUPFAM" id="SSF54593">
    <property type="entry name" value="Glyoxalase/Bleomycin resistance protein/Dihydroxybiphenyl dioxygenase"/>
    <property type="match status" value="1"/>
</dbReference>
<dbReference type="PROSITE" id="PS00082">
    <property type="entry name" value="EXTRADIOL_DIOXYGENAS"/>
    <property type="match status" value="1"/>
</dbReference>
<evidence type="ECO:0000256" key="7">
    <source>
        <dbReference type="ARBA" id="ARBA00023004"/>
    </source>
</evidence>
<dbReference type="RefSeq" id="WP_011565193.1">
    <property type="nucleotide sequence ID" value="NC_008148.1"/>
</dbReference>
<dbReference type="AlphaFoldDB" id="Q1ATU9"/>
<protein>
    <submittedName>
        <fullName evidence="10">Catechol 2,3-dioxygenase</fullName>
        <ecNumber evidence="10">1.13.11.2</ecNumber>
    </submittedName>
</protein>
<dbReference type="InterPro" id="IPR050383">
    <property type="entry name" value="GlyoxalaseI/FosfomycinResist"/>
</dbReference>
<dbReference type="eggNOG" id="COG0346">
    <property type="taxonomic scope" value="Bacteria"/>
</dbReference>
<dbReference type="GO" id="GO:0018577">
    <property type="term" value="F:catechol 2,3-dioxygenase activity"/>
    <property type="evidence" value="ECO:0007669"/>
    <property type="project" value="UniProtKB-EC"/>
</dbReference>
<dbReference type="InterPro" id="IPR037523">
    <property type="entry name" value="VOC_core"/>
</dbReference>
<dbReference type="Proteomes" id="UP000006637">
    <property type="component" value="Chromosome"/>
</dbReference>
<dbReference type="OrthoDB" id="317332at2"/>
<organism evidence="10 11">
    <name type="scientific">Rubrobacter xylanophilus (strain DSM 9941 / JCM 11954 / NBRC 16129 / PRD-1)</name>
    <dbReference type="NCBI Taxonomy" id="266117"/>
    <lineage>
        <taxon>Bacteria</taxon>
        <taxon>Bacillati</taxon>
        <taxon>Actinomycetota</taxon>
        <taxon>Rubrobacteria</taxon>
        <taxon>Rubrobacterales</taxon>
        <taxon>Rubrobacteraceae</taxon>
        <taxon>Rubrobacter</taxon>
    </lineage>
</organism>
<sequence length="344" mass="38599">MSQGEVGADGRGAAGNLNEARHLISRLAHVEISSPRPEESVRWFTDVLGLQESGREGQSVYLRAWGEFFHHSLVVTEGPEPALLHVGWRTSGPEELERAVERIERTGMGEGWREAVTGHGPAYRYRGPGGHLHEVFWEVERWQAPPELATDFPGRPQKYPRSGVCPRYIDHVTVATPDVMAEARWHQQTVGLKFTDYIVPEEGSDFVVFATLTSHSTHELGLVPETSEARGRVNHVAFWLEQRSDVERASRVLMDAGTPIEFGPGVHGIDEITYLYVREPGGMRVELNSGGRRLLEPDWQTRRWTPAQGAMSAYRNIGMPESMMESFPMPEKAGDLYETGLFSR</sequence>
<keyword evidence="5 8" id="KW-0223">Dioxygenase</keyword>
<evidence type="ECO:0000256" key="8">
    <source>
        <dbReference type="RuleBase" id="RU000683"/>
    </source>
</evidence>
<evidence type="ECO:0000259" key="9">
    <source>
        <dbReference type="PROSITE" id="PS51819"/>
    </source>
</evidence>
<feature type="domain" description="VOC" evidence="9">
    <location>
        <begin position="26"/>
        <end position="138"/>
    </location>
</feature>
<dbReference type="InterPro" id="IPR000486">
    <property type="entry name" value="Xdiol_ring_cleave_dOase_1/2"/>
</dbReference>